<protein>
    <submittedName>
        <fullName evidence="1">Uncharacterized protein</fullName>
    </submittedName>
</protein>
<name>A0A3S1H3Q9_ELYCH</name>
<proteinExistence type="predicted"/>
<dbReference type="EMBL" id="RQTK01001187">
    <property type="protein sequence ID" value="RUS71609.1"/>
    <property type="molecule type" value="Genomic_DNA"/>
</dbReference>
<keyword evidence="2" id="KW-1185">Reference proteome</keyword>
<comment type="caution">
    <text evidence="1">The sequence shown here is derived from an EMBL/GenBank/DDBJ whole genome shotgun (WGS) entry which is preliminary data.</text>
</comment>
<dbReference type="AlphaFoldDB" id="A0A3S1H3Q9"/>
<reference evidence="1 2" key="1">
    <citation type="submission" date="2019-01" db="EMBL/GenBank/DDBJ databases">
        <title>A draft genome assembly of the solar-powered sea slug Elysia chlorotica.</title>
        <authorList>
            <person name="Cai H."/>
            <person name="Li Q."/>
            <person name="Fang X."/>
            <person name="Li J."/>
            <person name="Curtis N.E."/>
            <person name="Altenburger A."/>
            <person name="Shibata T."/>
            <person name="Feng M."/>
            <person name="Maeda T."/>
            <person name="Schwartz J.A."/>
            <person name="Shigenobu S."/>
            <person name="Lundholm N."/>
            <person name="Nishiyama T."/>
            <person name="Yang H."/>
            <person name="Hasebe M."/>
            <person name="Li S."/>
            <person name="Pierce S.K."/>
            <person name="Wang J."/>
        </authorList>
    </citation>
    <scope>NUCLEOTIDE SEQUENCE [LARGE SCALE GENOMIC DNA]</scope>
    <source>
        <strain evidence="1">EC2010</strain>
        <tissue evidence="1">Whole organism of an adult</tissue>
    </source>
</reference>
<sequence length="244" mass="28291">ESNEEGRYRRLEGYAIRTFRVAQNDDFLWFQTPIERDPDATLYDMFEVSARISPPTKSKSASPMVTLFRIESEKVNKRLEVCAYNSPYRGLTLRKPDTIADAYVGVKSAGGKFYKRKVQFPHPDQTLEVARQLHTFAHKCQASLRSGNGLTSLVALAQELDEEQLPYQLVQSCYDVVKTYLVSPKRHVGELKNAFYIQHMMFMSVDSDRPTESAIEYLENLDFTKRRIFNESLQTTEELYKFTR</sequence>
<accession>A0A3S1H3Q9</accession>
<evidence type="ECO:0000313" key="1">
    <source>
        <dbReference type="EMBL" id="RUS71609.1"/>
    </source>
</evidence>
<evidence type="ECO:0000313" key="2">
    <source>
        <dbReference type="Proteomes" id="UP000271974"/>
    </source>
</evidence>
<feature type="non-terminal residue" evidence="1">
    <location>
        <position position="244"/>
    </location>
</feature>
<organism evidence="1 2">
    <name type="scientific">Elysia chlorotica</name>
    <name type="common">Eastern emerald elysia</name>
    <name type="synonym">Sea slug</name>
    <dbReference type="NCBI Taxonomy" id="188477"/>
    <lineage>
        <taxon>Eukaryota</taxon>
        <taxon>Metazoa</taxon>
        <taxon>Spiralia</taxon>
        <taxon>Lophotrochozoa</taxon>
        <taxon>Mollusca</taxon>
        <taxon>Gastropoda</taxon>
        <taxon>Heterobranchia</taxon>
        <taxon>Euthyneura</taxon>
        <taxon>Panpulmonata</taxon>
        <taxon>Sacoglossa</taxon>
        <taxon>Placobranchoidea</taxon>
        <taxon>Plakobranchidae</taxon>
        <taxon>Elysia</taxon>
    </lineage>
</organism>
<gene>
    <name evidence="1" type="ORF">EGW08_020620</name>
</gene>
<feature type="non-terminal residue" evidence="1">
    <location>
        <position position="1"/>
    </location>
</feature>
<dbReference type="Proteomes" id="UP000271974">
    <property type="component" value="Unassembled WGS sequence"/>
</dbReference>